<dbReference type="OrthoDB" id="192702at2759"/>
<protein>
    <submittedName>
        <fullName evidence="1">Uncharacterized protein</fullName>
    </submittedName>
</protein>
<keyword evidence="2" id="KW-1185">Reference proteome</keyword>
<reference evidence="1" key="1">
    <citation type="journal article" date="2020" name="Stud. Mycol.">
        <title>101 Dothideomycetes genomes: a test case for predicting lifestyles and emergence of pathogens.</title>
        <authorList>
            <person name="Haridas S."/>
            <person name="Albert R."/>
            <person name="Binder M."/>
            <person name="Bloem J."/>
            <person name="Labutti K."/>
            <person name="Salamov A."/>
            <person name="Andreopoulos B."/>
            <person name="Baker S."/>
            <person name="Barry K."/>
            <person name="Bills G."/>
            <person name="Bluhm B."/>
            <person name="Cannon C."/>
            <person name="Castanera R."/>
            <person name="Culley D."/>
            <person name="Daum C."/>
            <person name="Ezra D."/>
            <person name="Gonzalez J."/>
            <person name="Henrissat B."/>
            <person name="Kuo A."/>
            <person name="Liang C."/>
            <person name="Lipzen A."/>
            <person name="Lutzoni F."/>
            <person name="Magnuson J."/>
            <person name="Mondo S."/>
            <person name="Nolan M."/>
            <person name="Ohm R."/>
            <person name="Pangilinan J."/>
            <person name="Park H.-J."/>
            <person name="Ramirez L."/>
            <person name="Alfaro M."/>
            <person name="Sun H."/>
            <person name="Tritt A."/>
            <person name="Yoshinaga Y."/>
            <person name="Zwiers L.-H."/>
            <person name="Turgeon B."/>
            <person name="Goodwin S."/>
            <person name="Spatafora J."/>
            <person name="Crous P."/>
            <person name="Grigoriev I."/>
        </authorList>
    </citation>
    <scope>NUCLEOTIDE SEQUENCE</scope>
    <source>
        <strain evidence="1">CBS 123094</strain>
    </source>
</reference>
<dbReference type="AlphaFoldDB" id="A0A6A5WG96"/>
<organism evidence="1 2">
    <name type="scientific">Amniculicola lignicola CBS 123094</name>
    <dbReference type="NCBI Taxonomy" id="1392246"/>
    <lineage>
        <taxon>Eukaryota</taxon>
        <taxon>Fungi</taxon>
        <taxon>Dikarya</taxon>
        <taxon>Ascomycota</taxon>
        <taxon>Pezizomycotina</taxon>
        <taxon>Dothideomycetes</taxon>
        <taxon>Pleosporomycetidae</taxon>
        <taxon>Pleosporales</taxon>
        <taxon>Amniculicolaceae</taxon>
        <taxon>Amniculicola</taxon>
    </lineage>
</organism>
<dbReference type="EMBL" id="ML977589">
    <property type="protein sequence ID" value="KAF2000437.1"/>
    <property type="molecule type" value="Genomic_DNA"/>
</dbReference>
<evidence type="ECO:0000313" key="2">
    <source>
        <dbReference type="Proteomes" id="UP000799779"/>
    </source>
</evidence>
<gene>
    <name evidence="1" type="ORF">P154DRAFT_522624</name>
</gene>
<accession>A0A6A5WG96</accession>
<proteinExistence type="predicted"/>
<sequence length="411" mass="45618">MASTPPVIHVLDKVDYSKHRLVTLPSEPLPPLAPSSLRLRSKIIGLTTNNFSYARLGHLLGWWDIYPQPTNTPAPYNKWEDYGRIAGWGYAEILESTVPEIPAGQSVYGYIAVGTLPFDVTIEATGLKNQIFVTSSHRQHLWKIYNRYRVEPPLPKLVEEKGLDSLGWDTYSGLWGTAYNLNRYAFAWTYANLIHPGGDGEWSTEDANLNDAAVVILNASGKTGMAFAYVLRHARPKEHQPKTIIGVCSAKSKPTAEKSSFYDQVVLYSDEKGGAEAISQAKPRRIVLLDFGARTGVASAWRFISVLGIPSTTIIVGGEVKPEHPEEVTRRRMKSPGATICNASELLGKGIGTEGDGYFENYHRHFDDFKKEGGYPGTKLKWGADMGDWEKEWEALCKDDVAPETGLVFKL</sequence>
<dbReference type="Proteomes" id="UP000799779">
    <property type="component" value="Unassembled WGS sequence"/>
</dbReference>
<evidence type="ECO:0000313" key="1">
    <source>
        <dbReference type="EMBL" id="KAF2000437.1"/>
    </source>
</evidence>
<dbReference type="InterPro" id="IPR021276">
    <property type="entry name" value="DUF2855"/>
</dbReference>
<name>A0A6A5WG96_9PLEO</name>
<dbReference type="Pfam" id="PF11017">
    <property type="entry name" value="DUF2855"/>
    <property type="match status" value="1"/>
</dbReference>